<dbReference type="AlphaFoldDB" id="A0A9X7Z9W3"/>
<reference evidence="1 2" key="1">
    <citation type="submission" date="2021-02" db="EMBL/GenBank/DDBJ databases">
        <title>Alicyclobacillus curvatus sp. nov. and Alicyclobacillus mengziensis sp. nov., two acidophilic bacteria isolated from acid mine drainage.</title>
        <authorList>
            <person name="Huang Y."/>
        </authorList>
    </citation>
    <scope>NUCLEOTIDE SEQUENCE [LARGE SCALE GENOMIC DNA]</scope>
    <source>
        <strain evidence="1 2">S30H14</strain>
        <plasmid evidence="1 2">unnamed</plasmid>
    </source>
</reference>
<geneLocation type="plasmid" evidence="1 2">
    <name>unnamed</name>
</geneLocation>
<keyword evidence="2" id="KW-1185">Reference proteome</keyword>
<evidence type="ECO:0000313" key="2">
    <source>
        <dbReference type="Proteomes" id="UP000663505"/>
    </source>
</evidence>
<proteinExistence type="predicted"/>
<protein>
    <submittedName>
        <fullName evidence="1">Uncharacterized protein</fullName>
    </submittedName>
</protein>
<dbReference type="RefSeq" id="WP_206659432.1">
    <property type="nucleotide sequence ID" value="NZ_CP071183.1"/>
</dbReference>
<dbReference type="KEGG" id="afx:JZ786_24505"/>
<evidence type="ECO:0000313" key="1">
    <source>
        <dbReference type="EMBL" id="QSO50131.1"/>
    </source>
</evidence>
<dbReference type="EMBL" id="CP071183">
    <property type="protein sequence ID" value="QSO50131.1"/>
    <property type="molecule type" value="Genomic_DNA"/>
</dbReference>
<name>A0A9X7Z9W3_9BACL</name>
<keyword evidence="1" id="KW-0614">Plasmid</keyword>
<organism evidence="1 2">
    <name type="scientific">Alicyclobacillus mengziensis</name>
    <dbReference type="NCBI Taxonomy" id="2931921"/>
    <lineage>
        <taxon>Bacteria</taxon>
        <taxon>Bacillati</taxon>
        <taxon>Bacillota</taxon>
        <taxon>Bacilli</taxon>
        <taxon>Bacillales</taxon>
        <taxon>Alicyclobacillaceae</taxon>
        <taxon>Alicyclobacillus</taxon>
    </lineage>
</organism>
<gene>
    <name evidence="1" type="ORF">JZ786_24505</name>
</gene>
<dbReference type="Proteomes" id="UP000663505">
    <property type="component" value="Plasmid unnamed"/>
</dbReference>
<accession>A0A9X7Z9W3</accession>
<sequence>MNAQSLLDRFETTESQDYWGKQAYTLFRAVLDASPLQPQELSVSTLTGLLHDLRVEDIKATLGAVNDGTAWNVLATLKSILHEVAPST</sequence>